<evidence type="ECO:0000256" key="2">
    <source>
        <dbReference type="ARBA" id="ARBA00022490"/>
    </source>
</evidence>
<evidence type="ECO:0000256" key="4">
    <source>
        <dbReference type="ARBA" id="ARBA00022694"/>
    </source>
</evidence>
<dbReference type="HAMAP" id="MF_03048">
    <property type="entry name" value="Urm1"/>
    <property type="match status" value="1"/>
</dbReference>
<dbReference type="SUPFAM" id="SSF54285">
    <property type="entry name" value="MoaD/ThiS"/>
    <property type="match status" value="1"/>
</dbReference>
<dbReference type="Proteomes" id="UP000268162">
    <property type="component" value="Unassembled WGS sequence"/>
</dbReference>
<dbReference type="GO" id="GO:0005829">
    <property type="term" value="C:cytosol"/>
    <property type="evidence" value="ECO:0007669"/>
    <property type="project" value="UniProtKB-UniRule"/>
</dbReference>
<keyword evidence="4 6" id="KW-0819">tRNA processing</keyword>
<dbReference type="Gene3D" id="3.10.20.30">
    <property type="match status" value="1"/>
</dbReference>
<dbReference type="FunFam" id="3.10.20.30:FF:000021">
    <property type="entry name" value="Ubiquitin-related modifier 1"/>
    <property type="match status" value="1"/>
</dbReference>
<dbReference type="EMBL" id="ML002757">
    <property type="protein sequence ID" value="RKP35918.1"/>
    <property type="molecule type" value="Genomic_DNA"/>
</dbReference>
<keyword evidence="9" id="KW-1185">Reference proteome</keyword>
<keyword evidence="5 6" id="KW-0833">Ubl conjugation pathway</keyword>
<evidence type="ECO:0000256" key="1">
    <source>
        <dbReference type="ARBA" id="ARBA00004496"/>
    </source>
</evidence>
<accession>A0A4P9ZRV8</accession>
<keyword evidence="3 6" id="KW-1017">Isopeptide bond</keyword>
<keyword evidence="2 6" id="KW-0963">Cytoplasm</keyword>
<dbReference type="AlphaFoldDB" id="A0A4P9ZRV8"/>
<protein>
    <recommendedName>
        <fullName evidence="6 7">Ubiquitin-related modifier 1</fullName>
    </recommendedName>
</protein>
<name>A0A4P9ZRV8_9FUNG</name>
<gene>
    <name evidence="6" type="primary">URM1</name>
    <name evidence="8" type="ORF">BJ085DRAFT_35595</name>
</gene>
<dbReference type="STRING" id="215637.A0A4P9ZRV8"/>
<dbReference type="CDD" id="cd01764">
    <property type="entry name" value="Ubl_Urm1"/>
    <property type="match status" value="1"/>
</dbReference>
<dbReference type="GO" id="GO:0034227">
    <property type="term" value="P:tRNA thio-modification"/>
    <property type="evidence" value="ECO:0007669"/>
    <property type="project" value="UniProtKB-UniRule"/>
</dbReference>
<dbReference type="InterPro" id="IPR012675">
    <property type="entry name" value="Beta-grasp_dom_sf"/>
</dbReference>
<dbReference type="PANTHER" id="PTHR14986">
    <property type="entry name" value="RURM1 PROTEIN"/>
    <property type="match status" value="1"/>
</dbReference>
<reference evidence="9" key="1">
    <citation type="journal article" date="2018" name="Nat. Microbiol.">
        <title>Leveraging single-cell genomics to expand the fungal tree of life.</title>
        <authorList>
            <person name="Ahrendt S.R."/>
            <person name="Quandt C.A."/>
            <person name="Ciobanu D."/>
            <person name="Clum A."/>
            <person name="Salamov A."/>
            <person name="Andreopoulos B."/>
            <person name="Cheng J.F."/>
            <person name="Woyke T."/>
            <person name="Pelin A."/>
            <person name="Henrissat B."/>
            <person name="Reynolds N.K."/>
            <person name="Benny G.L."/>
            <person name="Smith M.E."/>
            <person name="James T.Y."/>
            <person name="Grigoriev I.V."/>
        </authorList>
    </citation>
    <scope>NUCLEOTIDE SEQUENCE [LARGE SCALE GENOMIC DNA]</scope>
    <source>
        <strain evidence="9">RSA 468</strain>
    </source>
</reference>
<dbReference type="GO" id="GO:0002098">
    <property type="term" value="P:tRNA wobble uridine modification"/>
    <property type="evidence" value="ECO:0007669"/>
    <property type="project" value="UniProtKB-UniRule"/>
</dbReference>
<organism evidence="8 9">
    <name type="scientific">Dimargaris cristalligena</name>
    <dbReference type="NCBI Taxonomy" id="215637"/>
    <lineage>
        <taxon>Eukaryota</taxon>
        <taxon>Fungi</taxon>
        <taxon>Fungi incertae sedis</taxon>
        <taxon>Zoopagomycota</taxon>
        <taxon>Kickxellomycotina</taxon>
        <taxon>Dimargaritomycetes</taxon>
        <taxon>Dimargaritales</taxon>
        <taxon>Dimargaritaceae</taxon>
        <taxon>Dimargaris</taxon>
    </lineage>
</organism>
<sequence>MASPAPATPAPTPLKVNLEFSGGMELLFNNTKNYTIEIPATTSEHTPTLLRHLIFWIRDNLLKEKPELFISADTVRPGILVLINDTDWELEGELEYQIQNNDTVVFISTLHGG</sequence>
<dbReference type="InterPro" id="IPR016155">
    <property type="entry name" value="Mopterin_synth/thiamin_S_b"/>
</dbReference>
<comment type="function">
    <text evidence="6">Acts as a sulfur carrier required for 2-thiolation of mcm(5)S(2)U at tRNA wobble positions of cytosolic tRNA(Lys), tRNA(Glu) and tRNA(Gln). Serves as sulfur donor in tRNA 2-thiolation reaction by being thiocarboxylated (-COSH) at its C-terminus by the MOCS3 homolog UBA4. The sulfur is then transferred to tRNA to form 2-thiolation of mcm(5)S(2)U. Prior mcm(5) tRNA modification by the elongator complex is required for 2-thiolation. Also acts as a ubiquitin-like protein (UBL) that is covalently conjugated via an isopeptide bond to lysine residues of target proteins such as AHP1. The thiocarboxylated form serves as substrate for conjugation and oxidative stress specifically induces the formation of UBL-protein conjugates.</text>
</comment>
<evidence type="ECO:0000256" key="7">
    <source>
        <dbReference type="RuleBase" id="RU361182"/>
    </source>
</evidence>
<evidence type="ECO:0000313" key="9">
    <source>
        <dbReference type="Proteomes" id="UP000268162"/>
    </source>
</evidence>
<comment type="similarity">
    <text evidence="6 7">Belongs to the URM1 family.</text>
</comment>
<evidence type="ECO:0000256" key="5">
    <source>
        <dbReference type="ARBA" id="ARBA00022786"/>
    </source>
</evidence>
<comment type="pathway">
    <text evidence="6 7">tRNA modification; 5-methoxycarbonylmethyl-2-thiouridine-tRNA biosynthesis.</text>
</comment>
<feature type="cross-link" description="Glycyl lysine isopeptide (Gly-Lys) (interchain with K-? in acceptor proteins)" evidence="6">
    <location>
        <position position="113"/>
    </location>
</feature>
<dbReference type="Pfam" id="PF09138">
    <property type="entry name" value="Urm1"/>
    <property type="match status" value="1"/>
</dbReference>
<dbReference type="UniPathway" id="UPA00988"/>
<dbReference type="GO" id="GO:0032447">
    <property type="term" value="P:protein urmylation"/>
    <property type="evidence" value="ECO:0007669"/>
    <property type="project" value="UniProtKB-UniRule"/>
</dbReference>
<evidence type="ECO:0000256" key="6">
    <source>
        <dbReference type="HAMAP-Rule" id="MF_03048"/>
    </source>
</evidence>
<dbReference type="PIRSF" id="PIRSF037379">
    <property type="entry name" value="Ubiquitin-related_modifier_1"/>
    <property type="match status" value="1"/>
</dbReference>
<evidence type="ECO:0000313" key="8">
    <source>
        <dbReference type="EMBL" id="RKP35918.1"/>
    </source>
</evidence>
<feature type="modified residue" description="1-thioglycine" evidence="6">
    <location>
        <position position="113"/>
    </location>
</feature>
<comment type="subcellular location">
    <subcellularLocation>
        <location evidence="1 6 7">Cytoplasm</location>
    </subcellularLocation>
</comment>
<dbReference type="InterPro" id="IPR015221">
    <property type="entry name" value="Urm1"/>
</dbReference>
<proteinExistence type="inferred from homology"/>
<evidence type="ECO:0000256" key="3">
    <source>
        <dbReference type="ARBA" id="ARBA00022499"/>
    </source>
</evidence>
<comment type="PTM">
    <text evidence="6">C-terminal thiocarboxylation occurs in 2 steps, it is first acyl-adenylated (-COAMP) via the hesA/moeB/thiF part of UBA4, then thiocarboxylated (-COSH) via the rhodanese domain of UBA4.</text>
</comment>